<dbReference type="Proteomes" id="UP001169066">
    <property type="component" value="Unassembled WGS sequence"/>
</dbReference>
<keyword evidence="3" id="KW-1133">Transmembrane helix</keyword>
<feature type="domain" description="TonB C-terminal" evidence="6">
    <location>
        <begin position="196"/>
        <end position="283"/>
    </location>
</feature>
<feature type="compositionally biased region" description="Polar residues" evidence="5">
    <location>
        <begin position="149"/>
        <end position="166"/>
    </location>
</feature>
<evidence type="ECO:0000256" key="3">
    <source>
        <dbReference type="ARBA" id="ARBA00022989"/>
    </source>
</evidence>
<evidence type="ECO:0000313" key="7">
    <source>
        <dbReference type="EMBL" id="MDM5263332.1"/>
    </source>
</evidence>
<dbReference type="InterPro" id="IPR006260">
    <property type="entry name" value="TonB/TolA_C"/>
</dbReference>
<evidence type="ECO:0000256" key="1">
    <source>
        <dbReference type="ARBA" id="ARBA00004167"/>
    </source>
</evidence>
<keyword evidence="8" id="KW-1185">Reference proteome</keyword>
<proteinExistence type="predicted"/>
<gene>
    <name evidence="7" type="ORF">PF327_03905</name>
</gene>
<evidence type="ECO:0000256" key="4">
    <source>
        <dbReference type="ARBA" id="ARBA00023136"/>
    </source>
</evidence>
<feature type="compositionally biased region" description="Basic residues" evidence="5">
    <location>
        <begin position="119"/>
        <end position="136"/>
    </location>
</feature>
<evidence type="ECO:0000313" key="8">
    <source>
        <dbReference type="Proteomes" id="UP001169066"/>
    </source>
</evidence>
<protein>
    <submittedName>
        <fullName evidence="7">TonB family protein</fullName>
    </submittedName>
</protein>
<evidence type="ECO:0000259" key="6">
    <source>
        <dbReference type="PROSITE" id="PS52015"/>
    </source>
</evidence>
<dbReference type="NCBIfam" id="TIGR01352">
    <property type="entry name" value="tonB_Cterm"/>
    <property type="match status" value="1"/>
</dbReference>
<dbReference type="Gene3D" id="3.30.1150.10">
    <property type="match status" value="1"/>
</dbReference>
<name>A0ABT7QRB8_9BACT</name>
<evidence type="ECO:0000256" key="5">
    <source>
        <dbReference type="SAM" id="MobiDB-lite"/>
    </source>
</evidence>
<organism evidence="7 8">
    <name type="scientific">Sulfurovum xiamenensis</name>
    <dbReference type="NCBI Taxonomy" id="3019066"/>
    <lineage>
        <taxon>Bacteria</taxon>
        <taxon>Pseudomonadati</taxon>
        <taxon>Campylobacterota</taxon>
        <taxon>Epsilonproteobacteria</taxon>
        <taxon>Campylobacterales</taxon>
        <taxon>Sulfurovaceae</taxon>
        <taxon>Sulfurovum</taxon>
    </lineage>
</organism>
<comment type="caution">
    <text evidence="7">The sequence shown here is derived from an EMBL/GenBank/DDBJ whole genome shotgun (WGS) entry which is preliminary data.</text>
</comment>
<accession>A0ABT7QRB8</accession>
<evidence type="ECO:0000256" key="2">
    <source>
        <dbReference type="ARBA" id="ARBA00022692"/>
    </source>
</evidence>
<dbReference type="PROSITE" id="PS52015">
    <property type="entry name" value="TONB_CTD"/>
    <property type="match status" value="1"/>
</dbReference>
<keyword evidence="2" id="KW-0812">Transmembrane</keyword>
<feature type="region of interest" description="Disordered" evidence="5">
    <location>
        <begin position="119"/>
        <end position="167"/>
    </location>
</feature>
<comment type="subcellular location">
    <subcellularLocation>
        <location evidence="1">Membrane</location>
        <topology evidence="1">Single-pass membrane protein</topology>
    </subcellularLocation>
</comment>
<dbReference type="InterPro" id="IPR037682">
    <property type="entry name" value="TonB_C"/>
</dbReference>
<dbReference type="RefSeq" id="WP_289401441.1">
    <property type="nucleotide sequence ID" value="NZ_JAQIBC010000002.1"/>
</dbReference>
<dbReference type="Pfam" id="PF03544">
    <property type="entry name" value="TonB_C"/>
    <property type="match status" value="1"/>
</dbReference>
<dbReference type="EMBL" id="JAQIBC010000002">
    <property type="protein sequence ID" value="MDM5263332.1"/>
    <property type="molecule type" value="Genomic_DNA"/>
</dbReference>
<keyword evidence="4" id="KW-0472">Membrane</keyword>
<sequence>MLHLLILMLFMKNWKEFIFLPPKKEEKKISLNLQQIVTPPAPKPKPVPVPEPVVIPPTPKPVIQKPVETAVQPIKRKKLDESKKIFAQQSTEENNVTKTVPKPVQKIVQKEEKKKVIKKVQKKTVAKKTKTYRPSKRSSDPLANALMGSGTSMYPTQRSRPSSSGSYGARMINQLYGKEFDTYSETQKKFIKNNLGTIHRITQRTLTRNGYPDVAVRTRQQGTNIVSFYLHPNGDISDLKLKRHIGHQALDQNTLDVIRIAYKDYPLPNKKTKIVFYVRYSIY</sequence>
<reference evidence="7" key="1">
    <citation type="submission" date="2023-01" db="EMBL/GenBank/DDBJ databases">
        <title>Sulfurovum sp. XTW-4 genome assembly.</title>
        <authorList>
            <person name="Wang J."/>
        </authorList>
    </citation>
    <scope>NUCLEOTIDE SEQUENCE</scope>
    <source>
        <strain evidence="7">XTW-4</strain>
    </source>
</reference>
<dbReference type="SUPFAM" id="SSF74653">
    <property type="entry name" value="TolA/TonB C-terminal domain"/>
    <property type="match status" value="1"/>
</dbReference>